<evidence type="ECO:0000256" key="1">
    <source>
        <dbReference type="ARBA" id="ARBA00005380"/>
    </source>
</evidence>
<keyword evidence="5 12" id="KW-0479">Metal-binding</keyword>
<comment type="caution">
    <text evidence="12">Lacks conserved residue(s) required for the propagation of feature annotation.</text>
</comment>
<feature type="binding site" evidence="12">
    <location>
        <position position="151"/>
    </location>
    <ligand>
        <name>substrate</name>
    </ligand>
</feature>
<dbReference type="Pfam" id="PF00294">
    <property type="entry name" value="PfkB"/>
    <property type="match status" value="1"/>
</dbReference>
<dbReference type="InterPro" id="IPR011877">
    <property type="entry name" value="Ribokinase"/>
</dbReference>
<dbReference type="GO" id="GO:0004747">
    <property type="term" value="F:ribokinase activity"/>
    <property type="evidence" value="ECO:0007669"/>
    <property type="project" value="UniProtKB-UniRule"/>
</dbReference>
<dbReference type="InterPro" id="IPR002173">
    <property type="entry name" value="Carboh/pur_kinase_PfkB_CS"/>
</dbReference>
<evidence type="ECO:0000259" key="13">
    <source>
        <dbReference type="Pfam" id="PF00294"/>
    </source>
</evidence>
<feature type="binding site" evidence="12">
    <location>
        <begin position="27"/>
        <end position="29"/>
    </location>
    <ligand>
        <name>substrate</name>
    </ligand>
</feature>
<comment type="pathway">
    <text evidence="12">Carbohydrate metabolism; D-ribose degradation; D-ribose 5-phosphate from beta-D-ribopyranose: step 2/2.</text>
</comment>
<comment type="subcellular location">
    <subcellularLocation>
        <location evidence="12">Cytoplasm</location>
    </subcellularLocation>
</comment>
<dbReference type="Proteomes" id="UP000295399">
    <property type="component" value="Unassembled WGS sequence"/>
</dbReference>
<dbReference type="Gene3D" id="3.40.1190.20">
    <property type="match status" value="1"/>
</dbReference>
<reference evidence="14 15" key="1">
    <citation type="submission" date="2019-03" db="EMBL/GenBank/DDBJ databases">
        <title>Genomic Encyclopedia of Type Strains, Phase IV (KMG-IV): sequencing the most valuable type-strain genomes for metagenomic binning, comparative biology and taxonomic classification.</title>
        <authorList>
            <person name="Goeker M."/>
        </authorList>
    </citation>
    <scope>NUCLEOTIDE SEQUENCE [LARGE SCALE GENOMIC DNA]</scope>
    <source>
        <strain evidence="14 15">DSM 2132</strain>
    </source>
</reference>
<evidence type="ECO:0000256" key="4">
    <source>
        <dbReference type="ARBA" id="ARBA00022679"/>
    </source>
</evidence>
<feature type="binding site" evidence="12">
    <location>
        <position position="280"/>
    </location>
    <ligand>
        <name>K(+)</name>
        <dbReference type="ChEBI" id="CHEBI:29103"/>
    </ligand>
</feature>
<feature type="domain" description="Carbohydrate kinase PfkB" evidence="13">
    <location>
        <begin position="20"/>
        <end position="289"/>
    </location>
</feature>
<dbReference type="GO" id="GO:0019303">
    <property type="term" value="P:D-ribose catabolic process"/>
    <property type="evidence" value="ECO:0007669"/>
    <property type="project" value="UniProtKB-UniRule"/>
</dbReference>
<dbReference type="InParanoid" id="A0A4R2PEV1"/>
<organism evidence="14 15">
    <name type="scientific">Rhodothalassium salexigens DSM 2132</name>
    <dbReference type="NCBI Taxonomy" id="1188247"/>
    <lineage>
        <taxon>Bacteria</taxon>
        <taxon>Pseudomonadati</taxon>
        <taxon>Pseudomonadota</taxon>
        <taxon>Alphaproteobacteria</taxon>
        <taxon>Rhodothalassiales</taxon>
        <taxon>Rhodothalassiaceae</taxon>
        <taxon>Rhodothalassium</taxon>
    </lineage>
</organism>
<dbReference type="GO" id="GO:0046872">
    <property type="term" value="F:metal ion binding"/>
    <property type="evidence" value="ECO:0007669"/>
    <property type="project" value="UniProtKB-KW"/>
</dbReference>
<evidence type="ECO:0000313" key="15">
    <source>
        <dbReference type="Proteomes" id="UP000295399"/>
    </source>
</evidence>
<feature type="binding site" evidence="12">
    <location>
        <begin position="246"/>
        <end position="247"/>
    </location>
    <ligand>
        <name>ATP</name>
        <dbReference type="ChEBI" id="CHEBI:30616"/>
    </ligand>
</feature>
<comment type="similarity">
    <text evidence="1">Belongs to the carbohydrate kinase pfkB family.</text>
</comment>
<comment type="similarity">
    <text evidence="12">Belongs to the carbohydrate kinase PfkB family. Ribokinase subfamily.</text>
</comment>
<dbReference type="CDD" id="cd01174">
    <property type="entry name" value="ribokinase"/>
    <property type="match status" value="1"/>
</dbReference>
<comment type="subunit">
    <text evidence="12">Homodimer.</text>
</comment>
<dbReference type="HAMAP" id="MF_01987">
    <property type="entry name" value="Ribokinase"/>
    <property type="match status" value="1"/>
</dbReference>
<comment type="catalytic activity">
    <reaction evidence="12">
        <text>D-ribose + ATP = D-ribose 5-phosphate + ADP + H(+)</text>
        <dbReference type="Rhea" id="RHEA:13697"/>
        <dbReference type="ChEBI" id="CHEBI:15378"/>
        <dbReference type="ChEBI" id="CHEBI:30616"/>
        <dbReference type="ChEBI" id="CHEBI:47013"/>
        <dbReference type="ChEBI" id="CHEBI:78346"/>
        <dbReference type="ChEBI" id="CHEBI:456216"/>
        <dbReference type="EC" id="2.7.1.15"/>
    </reaction>
</comment>
<evidence type="ECO:0000256" key="2">
    <source>
        <dbReference type="ARBA" id="ARBA00012035"/>
    </source>
</evidence>
<comment type="cofactor">
    <cofactor evidence="12">
        <name>Mg(2+)</name>
        <dbReference type="ChEBI" id="CHEBI:18420"/>
    </cofactor>
    <text evidence="12">Requires a divalent cation, most likely magnesium in vivo, as an electrophilic catalyst to aid phosphoryl group transfer. It is the chelate of the metal and the nucleotide that is the actual substrate.</text>
</comment>
<accession>A0A4R2PEV1</accession>
<feature type="binding site" evidence="12">
    <location>
        <position position="241"/>
    </location>
    <ligand>
        <name>K(+)</name>
        <dbReference type="ChEBI" id="CHEBI:29103"/>
    </ligand>
</feature>
<evidence type="ECO:0000256" key="11">
    <source>
        <dbReference type="ARBA" id="ARBA00023277"/>
    </source>
</evidence>
<feature type="binding site" evidence="12">
    <location>
        <position position="286"/>
    </location>
    <ligand>
        <name>K(+)</name>
        <dbReference type="ChEBI" id="CHEBI:29103"/>
    </ligand>
</feature>
<keyword evidence="6 12" id="KW-0547">Nucleotide-binding</keyword>
<dbReference type="EMBL" id="SLXO01000008">
    <property type="protein sequence ID" value="TCP32998.1"/>
    <property type="molecule type" value="Genomic_DNA"/>
</dbReference>
<feature type="binding site" evidence="12">
    <location>
        <position position="282"/>
    </location>
    <ligand>
        <name>K(+)</name>
        <dbReference type="ChEBI" id="CHEBI:29103"/>
    </ligand>
</feature>
<dbReference type="PRINTS" id="PR00990">
    <property type="entry name" value="RIBOKINASE"/>
</dbReference>
<comment type="activity regulation">
    <text evidence="12">Activated by a monovalent cation that binds near, but not in, the active site. The most likely occupant of the site in vivo is potassium. Ion binding induces a conformational change that may alter substrate affinity.</text>
</comment>
<feature type="binding site" evidence="12">
    <location>
        <position position="277"/>
    </location>
    <ligand>
        <name>K(+)</name>
        <dbReference type="ChEBI" id="CHEBI:29103"/>
    </ligand>
</feature>
<keyword evidence="4 12" id="KW-0808">Transferase</keyword>
<evidence type="ECO:0000313" key="14">
    <source>
        <dbReference type="EMBL" id="TCP32998.1"/>
    </source>
</evidence>
<protein>
    <recommendedName>
        <fullName evidence="3 12">Ribokinase</fullName>
        <shortName evidence="12">RK</shortName>
        <ecNumber evidence="2 12">2.7.1.15</ecNumber>
    </recommendedName>
</protein>
<evidence type="ECO:0000256" key="5">
    <source>
        <dbReference type="ARBA" id="ARBA00022723"/>
    </source>
</evidence>
<gene>
    <name evidence="12" type="primary">rbsK</name>
    <name evidence="14" type="ORF">EV659_10897</name>
</gene>
<dbReference type="InterPro" id="IPR029056">
    <property type="entry name" value="Ribokinase-like"/>
</dbReference>
<comment type="function">
    <text evidence="12">Catalyzes the phosphorylation of ribose at O-5 in a reaction requiring ATP and magnesium. The resulting D-ribose-5-phosphate can then be used either for sythesis of nucleotides, histidine, and tryptophan, or as a component of the pentose phosphate pathway.</text>
</comment>
<keyword evidence="8 12" id="KW-0067">ATP-binding</keyword>
<evidence type="ECO:0000256" key="6">
    <source>
        <dbReference type="ARBA" id="ARBA00022741"/>
    </source>
</evidence>
<dbReference type="PROSITE" id="PS00584">
    <property type="entry name" value="PFKB_KINASES_2"/>
    <property type="match status" value="1"/>
</dbReference>
<evidence type="ECO:0000256" key="12">
    <source>
        <dbReference type="HAMAP-Rule" id="MF_01987"/>
    </source>
</evidence>
<dbReference type="FunCoup" id="A0A4R2PEV1">
    <property type="interactions" value="458"/>
</dbReference>
<feature type="binding site" evidence="12">
    <location>
        <begin position="55"/>
        <end position="59"/>
    </location>
    <ligand>
        <name>substrate</name>
    </ligand>
</feature>
<feature type="binding site" evidence="12">
    <location>
        <position position="243"/>
    </location>
    <ligand>
        <name>K(+)</name>
        <dbReference type="ChEBI" id="CHEBI:29103"/>
    </ligand>
</feature>
<evidence type="ECO:0000256" key="9">
    <source>
        <dbReference type="ARBA" id="ARBA00022842"/>
    </source>
</evidence>
<keyword evidence="15" id="KW-1185">Reference proteome</keyword>
<evidence type="ECO:0000256" key="8">
    <source>
        <dbReference type="ARBA" id="ARBA00022840"/>
    </source>
</evidence>
<evidence type="ECO:0000256" key="3">
    <source>
        <dbReference type="ARBA" id="ARBA00016943"/>
    </source>
</evidence>
<dbReference type="GO" id="GO:0005524">
    <property type="term" value="F:ATP binding"/>
    <property type="evidence" value="ECO:0007669"/>
    <property type="project" value="UniProtKB-UniRule"/>
</dbReference>
<dbReference type="InterPro" id="IPR011611">
    <property type="entry name" value="PfkB_dom"/>
</dbReference>
<evidence type="ECO:0000256" key="7">
    <source>
        <dbReference type="ARBA" id="ARBA00022777"/>
    </source>
</evidence>
<dbReference type="PANTHER" id="PTHR10584">
    <property type="entry name" value="SUGAR KINASE"/>
    <property type="match status" value="1"/>
</dbReference>
<dbReference type="SUPFAM" id="SSF53613">
    <property type="entry name" value="Ribokinase-like"/>
    <property type="match status" value="1"/>
</dbReference>
<name>A0A4R2PEV1_RHOSA</name>
<keyword evidence="11 12" id="KW-0119">Carbohydrate metabolism</keyword>
<proteinExistence type="inferred from homology"/>
<keyword evidence="9 12" id="KW-0460">Magnesium</keyword>
<dbReference type="EC" id="2.7.1.15" evidence="2 12"/>
<dbReference type="RefSeq" id="WP_132708932.1">
    <property type="nucleotide sequence ID" value="NZ_JACIGF010000008.1"/>
</dbReference>
<dbReference type="AlphaFoldDB" id="A0A4R2PEV1"/>
<feature type="active site" description="Proton acceptor" evidence="12">
    <location>
        <position position="247"/>
    </location>
</feature>
<dbReference type="PANTHER" id="PTHR10584:SF166">
    <property type="entry name" value="RIBOKINASE"/>
    <property type="match status" value="1"/>
</dbReference>
<comment type="caution">
    <text evidence="14">The sequence shown here is derived from an EMBL/GenBank/DDBJ whole genome shotgun (WGS) entry which is preliminary data.</text>
</comment>
<dbReference type="InterPro" id="IPR002139">
    <property type="entry name" value="Ribo/fructo_kinase"/>
</dbReference>
<feature type="binding site" evidence="12">
    <location>
        <position position="193"/>
    </location>
    <ligand>
        <name>ATP</name>
        <dbReference type="ChEBI" id="CHEBI:30616"/>
    </ligand>
</feature>
<keyword evidence="12" id="KW-0963">Cytoplasm</keyword>
<sequence length="301" mass="30551">MSDHSASTDHAPHDITGPTVSVVGSINLDMVARAPRLPLPGESVTDAQLAQHPGGKGANQALAARRLGARVVMHGGVGQDPEAKQALSLLRAAGIDLSGLKVFADRPTGLALIVVAENGDNQIVVAPGANRAFTREHLHLKPADAVICQMEIPRDTLVAVTEQCGDAFFCLNLSPVREVPQPVLDRADLIVVNEVDVAATEPLLAGYRGVLAITKAARGADLKRGGETVASAAAPKVKVVDTTGAGDAFTAALTLALLRGDDPAAALAYACAAGSCAAAAPGTQHSFPDPAAVAELMAGAG</sequence>
<dbReference type="OrthoDB" id="9775849at2"/>
<keyword evidence="10 12" id="KW-0630">Potassium</keyword>
<evidence type="ECO:0000256" key="10">
    <source>
        <dbReference type="ARBA" id="ARBA00022958"/>
    </source>
</evidence>
<feature type="binding site" evidence="12">
    <location>
        <position position="247"/>
    </location>
    <ligand>
        <name>substrate</name>
    </ligand>
</feature>
<dbReference type="GO" id="GO:0005829">
    <property type="term" value="C:cytosol"/>
    <property type="evidence" value="ECO:0007669"/>
    <property type="project" value="TreeGrafter"/>
</dbReference>
<dbReference type="UniPathway" id="UPA00916">
    <property type="reaction ID" value="UER00889"/>
</dbReference>
<keyword evidence="7 12" id="KW-0418">Kinase</keyword>